<dbReference type="PANTHER" id="PTHR43675">
    <property type="entry name" value="ARSENITE METHYLTRANSFERASE"/>
    <property type="match status" value="1"/>
</dbReference>
<dbReference type="Proteomes" id="UP001211065">
    <property type="component" value="Unassembled WGS sequence"/>
</dbReference>
<evidence type="ECO:0000313" key="3">
    <source>
        <dbReference type="Proteomes" id="UP001211065"/>
    </source>
</evidence>
<accession>A0AAD5U4G5</accession>
<keyword evidence="1" id="KW-0175">Coiled coil</keyword>
<sequence length="359" mass="41241">MFENELKEEILSVIFQCESEKECENLKDFFCDAMNQYKSKLNQYKSEVNQHNAELNQHADVDNANCCSSASNSFDKDEKIESIIETIREELGDNYLALAPKENITIPTWSFNYESYNDTNTVHVDNFIYRDEDVDELCEAGKLNRNICADCHSLNVQPASLHQLRWLFEVAIPSLGLHNFTLLDVGSRLGSVLYSAYLYSSAKKIIGVEINEYFHNLQLKVVKQEKLDDRISLYLNDITSDAGLNLLSTVSPQIIIFNNVFQFFIGEKDEKSGNTSKSKLRKIWKVISNSIRKSGTIIVSIPSLEEQFAEAESPIDLTQWVRESYVGKNPRELKRFKKDYGLQLEDMNDITSVFIYQVI</sequence>
<dbReference type="PANTHER" id="PTHR43675:SF1">
    <property type="entry name" value="RIKEN CDNA 2700097O09 GENE"/>
    <property type="match status" value="1"/>
</dbReference>
<evidence type="ECO:0000256" key="1">
    <source>
        <dbReference type="SAM" id="Coils"/>
    </source>
</evidence>
<organism evidence="2 3">
    <name type="scientific">Clydaea vesicula</name>
    <dbReference type="NCBI Taxonomy" id="447962"/>
    <lineage>
        <taxon>Eukaryota</taxon>
        <taxon>Fungi</taxon>
        <taxon>Fungi incertae sedis</taxon>
        <taxon>Chytridiomycota</taxon>
        <taxon>Chytridiomycota incertae sedis</taxon>
        <taxon>Chytridiomycetes</taxon>
        <taxon>Lobulomycetales</taxon>
        <taxon>Lobulomycetaceae</taxon>
        <taxon>Clydaea</taxon>
    </lineage>
</organism>
<dbReference type="AlphaFoldDB" id="A0AAD5U4G5"/>
<protein>
    <submittedName>
        <fullName evidence="2">Uncharacterized protein</fullName>
    </submittedName>
</protein>
<feature type="coiled-coil region" evidence="1">
    <location>
        <begin position="34"/>
        <end position="61"/>
    </location>
</feature>
<dbReference type="EMBL" id="JADGJW010000102">
    <property type="protein sequence ID" value="KAJ3224167.1"/>
    <property type="molecule type" value="Genomic_DNA"/>
</dbReference>
<dbReference type="InterPro" id="IPR026669">
    <property type="entry name" value="Arsenite_MeTrfase-like"/>
</dbReference>
<comment type="caution">
    <text evidence="2">The sequence shown here is derived from an EMBL/GenBank/DDBJ whole genome shotgun (WGS) entry which is preliminary data.</text>
</comment>
<evidence type="ECO:0000313" key="2">
    <source>
        <dbReference type="EMBL" id="KAJ3224167.1"/>
    </source>
</evidence>
<keyword evidence="3" id="KW-1185">Reference proteome</keyword>
<dbReference type="GO" id="GO:0008168">
    <property type="term" value="F:methyltransferase activity"/>
    <property type="evidence" value="ECO:0007669"/>
    <property type="project" value="TreeGrafter"/>
</dbReference>
<dbReference type="InterPro" id="IPR029063">
    <property type="entry name" value="SAM-dependent_MTases_sf"/>
</dbReference>
<proteinExistence type="predicted"/>
<dbReference type="Gene3D" id="3.40.50.150">
    <property type="entry name" value="Vaccinia Virus protein VP39"/>
    <property type="match status" value="1"/>
</dbReference>
<dbReference type="SUPFAM" id="SSF53335">
    <property type="entry name" value="S-adenosyl-L-methionine-dependent methyltransferases"/>
    <property type="match status" value="1"/>
</dbReference>
<gene>
    <name evidence="2" type="ORF">HK099_000158</name>
</gene>
<name>A0AAD5U4G5_9FUNG</name>
<reference evidence="2" key="1">
    <citation type="submission" date="2020-05" db="EMBL/GenBank/DDBJ databases">
        <title>Phylogenomic resolution of chytrid fungi.</title>
        <authorList>
            <person name="Stajich J.E."/>
            <person name="Amses K."/>
            <person name="Simmons R."/>
            <person name="Seto K."/>
            <person name="Myers J."/>
            <person name="Bonds A."/>
            <person name="Quandt C.A."/>
            <person name="Barry K."/>
            <person name="Liu P."/>
            <person name="Grigoriev I."/>
            <person name="Longcore J.E."/>
            <person name="James T.Y."/>
        </authorList>
    </citation>
    <scope>NUCLEOTIDE SEQUENCE</scope>
    <source>
        <strain evidence="2">JEL0476</strain>
    </source>
</reference>